<feature type="domain" description="Carboxymuconolactone decarboxylase-like" evidence="1">
    <location>
        <begin position="56"/>
        <end position="138"/>
    </location>
</feature>
<dbReference type="Proteomes" id="UP001191082">
    <property type="component" value="Unassembled WGS sequence"/>
</dbReference>
<sequence length="202" mass="22314">MAISVPLAAHAQDEPPSRLPLVPVDTDDPILRPMFQGMIDRGGKPANMHRTVGNAPAIFKEYVDLAYAIRRDAITPRLDREVMIMRAAQLANGEYEFLAHKAMALGCGLTEEQANAMENWQDSDLFDERHRAILAYADGLASPDSVDDETFNALAKHYNPQEIVELTMTANFYTAAARLTNALKVRPDADIEKLSKLQSCSG</sequence>
<organism evidence="2 3">
    <name type="scientific">Arenibacterium halophilum</name>
    <dbReference type="NCBI Taxonomy" id="2583821"/>
    <lineage>
        <taxon>Bacteria</taxon>
        <taxon>Pseudomonadati</taxon>
        <taxon>Pseudomonadota</taxon>
        <taxon>Alphaproteobacteria</taxon>
        <taxon>Rhodobacterales</taxon>
        <taxon>Paracoccaceae</taxon>
        <taxon>Arenibacterium</taxon>
    </lineage>
</organism>
<dbReference type="EMBL" id="VCPC01000001">
    <property type="protein sequence ID" value="TMV14598.1"/>
    <property type="molecule type" value="Genomic_DNA"/>
</dbReference>
<dbReference type="Pfam" id="PF02627">
    <property type="entry name" value="CMD"/>
    <property type="match status" value="1"/>
</dbReference>
<proteinExistence type="predicted"/>
<dbReference type="Gene3D" id="1.20.1290.10">
    <property type="entry name" value="AhpD-like"/>
    <property type="match status" value="1"/>
</dbReference>
<dbReference type="InterPro" id="IPR029032">
    <property type="entry name" value="AhpD-like"/>
</dbReference>
<evidence type="ECO:0000259" key="1">
    <source>
        <dbReference type="Pfam" id="PF02627"/>
    </source>
</evidence>
<reference evidence="2 3" key="1">
    <citation type="submission" date="2019-05" db="EMBL/GenBank/DDBJ databases">
        <title>Marivita sp. nov. isolated from sea sediment.</title>
        <authorList>
            <person name="Kim W."/>
        </authorList>
    </citation>
    <scope>NUCLEOTIDE SEQUENCE [LARGE SCALE GENOMIC DNA]</scope>
    <source>
        <strain evidence="2 3">CAU 1492</strain>
    </source>
</reference>
<evidence type="ECO:0000313" key="2">
    <source>
        <dbReference type="EMBL" id="TMV14598.1"/>
    </source>
</evidence>
<dbReference type="PANTHER" id="PTHR34846">
    <property type="entry name" value="4-CARBOXYMUCONOLACTONE DECARBOXYLASE FAMILY PROTEIN (AFU_ORTHOLOGUE AFUA_6G11590)"/>
    <property type="match status" value="1"/>
</dbReference>
<name>A0ABY2XD55_9RHOB</name>
<keyword evidence="3" id="KW-1185">Reference proteome</keyword>
<dbReference type="PANTHER" id="PTHR34846:SF5">
    <property type="entry name" value="CARBOXYMUCONOLACTONE DECARBOXYLASE-LIKE DOMAIN-CONTAINING PROTEIN"/>
    <property type="match status" value="1"/>
</dbReference>
<accession>A0ABY2XD55</accession>
<dbReference type="SUPFAM" id="SSF69118">
    <property type="entry name" value="AhpD-like"/>
    <property type="match status" value="1"/>
</dbReference>
<protein>
    <submittedName>
        <fullName evidence="2">Carboxymuconolactone decarboxylase family protein</fullName>
    </submittedName>
</protein>
<dbReference type="InterPro" id="IPR003779">
    <property type="entry name" value="CMD-like"/>
</dbReference>
<comment type="caution">
    <text evidence="2">The sequence shown here is derived from an EMBL/GenBank/DDBJ whole genome shotgun (WGS) entry which is preliminary data.</text>
</comment>
<evidence type="ECO:0000313" key="3">
    <source>
        <dbReference type="Proteomes" id="UP001191082"/>
    </source>
</evidence>
<gene>
    <name evidence="2" type="ORF">FGK64_01005</name>
</gene>